<keyword evidence="5 11" id="KW-0347">Helicase</keyword>
<sequence length="714" mass="79760">MLTDAIKSDIQTAYSTFLKNRELRARQGQRLMVAQIARTLGNIQTASDGIRTSGPHVCAIEAGTGTGKTLAYLVSSLPVAKERDKRIVVSTATVALQEQLIFKDLPDLKTYAEIQFKYALAKGRSRYLCLSRLEQALEDANGADPAQSTLSLFDEFLQTNTSKEATALYQEMAQHYLSGKWEGDRDSWKDSLEEPVWRRITTDHNQCTNRRCSNFSSCAFFKARNELDDADIIVANHDLVLADLSLGGGIVLPDPQDTIYIFDEGHHLPDKAIDHFAGSFRVNASLQWLRLLKKSLSDLNSELGQDPLIVKQLNQLPDILNNLEVELAECYRQLHEITQFSPENMDRDIRPVHRFEKGVVPEALVQSALNLKISFAGLCQKLEIMVKQLKDAMDPETSGPLGREEGEQWLPLATMLHSRSVAAWELWGMYATPQAEDVMPIARWITLQNQQVDIDLEVSCSPISAAGTLARNLWQPCFGAVLSSATLTALGSFERIRTRAGLPEDADCLVVPSPFDFASNGVLELPEEACDPTQADLHTRQIVSFIKNKVITDEGTLVLFSSRRQMRDVLDKMPAHLVNSILVQDDLTKQVLLERHRSRVDKDEGSIIFGLASFAEGIDLPGKYLSHVVITRIPFSVPDDPVEKTLSEWIEAKGGNPFLQITVPDASIRLVQAVGRLLRTESDTGRISLLDRRVQTKRYGKQILNSLPPFRRAF</sequence>
<dbReference type="GO" id="GO:0043139">
    <property type="term" value="F:5'-3' DNA helicase activity"/>
    <property type="evidence" value="ECO:0007669"/>
    <property type="project" value="UniProtKB-UniRule"/>
</dbReference>
<protein>
    <recommendedName>
        <fullName evidence="11">ATP-dependent DNA helicase DinG</fullName>
        <ecNumber evidence="11">5.6.2.3</ecNumber>
    </recommendedName>
    <alternativeName>
        <fullName evidence="11">DNA 5'-3' helicase DinG</fullName>
    </alternativeName>
</protein>
<dbReference type="InterPro" id="IPR010614">
    <property type="entry name" value="RAD3-like_helicase_DEAD"/>
</dbReference>
<comment type="similarity">
    <text evidence="11">Belongs to the helicase family. DinG subfamily. Type 1 sub-subfamily.</text>
</comment>
<dbReference type="GO" id="GO:0051539">
    <property type="term" value="F:4 iron, 4 sulfur cluster binding"/>
    <property type="evidence" value="ECO:0007669"/>
    <property type="project" value="UniProtKB-UniRule"/>
</dbReference>
<evidence type="ECO:0000256" key="1">
    <source>
        <dbReference type="ARBA" id="ARBA00022485"/>
    </source>
</evidence>
<reference evidence="13" key="1">
    <citation type="submission" date="2017-02" db="EMBL/GenBank/DDBJ databases">
        <title>Draft Genome Sequence of the Salt Water Bacterium Oceanospirillum linum ATCC 11336.</title>
        <authorList>
            <person name="Trachtenberg A.M."/>
            <person name="Carney J.G."/>
            <person name="Linnane J.D."/>
            <person name="Rheaume B.A."/>
            <person name="Pitts N.L."/>
            <person name="Mykles D.L."/>
            <person name="Maclea K.S."/>
        </authorList>
    </citation>
    <scope>NUCLEOTIDE SEQUENCE [LARGE SCALE GENOMIC DNA]</scope>
    <source>
        <strain evidence="13">ATCC 11336</strain>
    </source>
</reference>
<dbReference type="PANTHER" id="PTHR11472">
    <property type="entry name" value="DNA REPAIR DEAD HELICASE RAD3/XP-D SUBFAMILY MEMBER"/>
    <property type="match status" value="1"/>
</dbReference>
<dbReference type="InterPro" id="IPR027417">
    <property type="entry name" value="P-loop_NTPase"/>
</dbReference>
<dbReference type="PANTHER" id="PTHR11472:SF59">
    <property type="entry name" value="ATP-DEPENDENT DNA HELICASE DING"/>
    <property type="match status" value="1"/>
</dbReference>
<dbReference type="Pfam" id="PF06733">
    <property type="entry name" value="DEAD_2"/>
    <property type="match status" value="1"/>
</dbReference>
<keyword evidence="14" id="KW-1185">Reference proteome</keyword>
<feature type="domain" description="Helicase ATP-binding" evidence="12">
    <location>
        <begin position="15"/>
        <end position="320"/>
    </location>
</feature>
<dbReference type="FunFam" id="3.40.50.300:FF:000437">
    <property type="entry name" value="ATP-dependent DNA helicase DinG"/>
    <property type="match status" value="1"/>
</dbReference>
<dbReference type="Proteomes" id="UP000190064">
    <property type="component" value="Unassembled WGS sequence"/>
</dbReference>
<dbReference type="NCBIfam" id="NF008729">
    <property type="entry name" value="PRK11747.1"/>
    <property type="match status" value="1"/>
</dbReference>
<evidence type="ECO:0000256" key="2">
    <source>
        <dbReference type="ARBA" id="ARBA00022723"/>
    </source>
</evidence>
<feature type="binding site" evidence="11">
    <location>
        <position position="129"/>
    </location>
    <ligand>
        <name>[4Fe-4S] cluster</name>
        <dbReference type="ChEBI" id="CHEBI:49883"/>
    </ligand>
</feature>
<dbReference type="InterPro" id="IPR045028">
    <property type="entry name" value="DinG/Rad3-like"/>
</dbReference>
<dbReference type="Pfam" id="PF13307">
    <property type="entry name" value="Helicase_C_2"/>
    <property type="match status" value="1"/>
</dbReference>
<dbReference type="GO" id="GO:0009432">
    <property type="term" value="P:SOS response"/>
    <property type="evidence" value="ECO:0007669"/>
    <property type="project" value="TreeGrafter"/>
</dbReference>
<dbReference type="GO" id="GO:0003677">
    <property type="term" value="F:DNA binding"/>
    <property type="evidence" value="ECO:0007669"/>
    <property type="project" value="UniProtKB-UniRule"/>
</dbReference>
<dbReference type="GO" id="GO:0005524">
    <property type="term" value="F:ATP binding"/>
    <property type="evidence" value="ECO:0007669"/>
    <property type="project" value="UniProtKB-UniRule"/>
</dbReference>
<dbReference type="HAMAP" id="MF_02205">
    <property type="entry name" value="DinG_proteobact"/>
    <property type="match status" value="1"/>
</dbReference>
<dbReference type="EC" id="5.6.2.3" evidence="11"/>
<dbReference type="InterPro" id="IPR039000">
    <property type="entry name" value="DinG_proteobact"/>
</dbReference>
<evidence type="ECO:0000259" key="12">
    <source>
        <dbReference type="PROSITE" id="PS51193"/>
    </source>
</evidence>
<dbReference type="GO" id="GO:0033677">
    <property type="term" value="F:DNA/RNA helicase activity"/>
    <property type="evidence" value="ECO:0007669"/>
    <property type="project" value="TreeGrafter"/>
</dbReference>
<comment type="function">
    <text evidence="11">DNA-dependent ATPase and 5'-3' DNA helicase. Unwinds D-loops, R-loops, forked DNA and G-quadruplex DNA.</text>
</comment>
<keyword evidence="10 11" id="KW-0413">Isomerase</keyword>
<feature type="binding site" evidence="11">
    <location>
        <position position="218"/>
    </location>
    <ligand>
        <name>[4Fe-4S] cluster</name>
        <dbReference type="ChEBI" id="CHEBI:49883"/>
    </ligand>
</feature>
<dbReference type="Gene3D" id="3.40.50.300">
    <property type="entry name" value="P-loop containing nucleotide triphosphate hydrolases"/>
    <property type="match status" value="2"/>
</dbReference>
<evidence type="ECO:0000256" key="10">
    <source>
        <dbReference type="ARBA" id="ARBA00023235"/>
    </source>
</evidence>
<keyword evidence="6 11" id="KW-0067">ATP-binding</keyword>
<keyword evidence="4 11" id="KW-0378">Hydrolase</keyword>
<evidence type="ECO:0000313" key="14">
    <source>
        <dbReference type="Proteomes" id="UP000190064"/>
    </source>
</evidence>
<evidence type="ECO:0000256" key="8">
    <source>
        <dbReference type="ARBA" id="ARBA00023014"/>
    </source>
</evidence>
<gene>
    <name evidence="11" type="primary">dinG</name>
    <name evidence="13" type="ORF">BTA35_0201485</name>
</gene>
<keyword evidence="9 11" id="KW-0238">DNA-binding</keyword>
<dbReference type="InterPro" id="IPR006555">
    <property type="entry name" value="ATP-dep_Helicase_C"/>
</dbReference>
<dbReference type="RefSeq" id="WP_077242653.1">
    <property type="nucleotide sequence ID" value="NZ_FXTS01000001.1"/>
</dbReference>
<evidence type="ECO:0000256" key="11">
    <source>
        <dbReference type="HAMAP-Rule" id="MF_02205"/>
    </source>
</evidence>
<keyword evidence="2 11" id="KW-0479">Metal-binding</keyword>
<evidence type="ECO:0000256" key="9">
    <source>
        <dbReference type="ARBA" id="ARBA00023125"/>
    </source>
</evidence>
<evidence type="ECO:0000256" key="5">
    <source>
        <dbReference type="ARBA" id="ARBA00022806"/>
    </source>
</evidence>
<evidence type="ECO:0000256" key="6">
    <source>
        <dbReference type="ARBA" id="ARBA00022840"/>
    </source>
</evidence>
<dbReference type="STRING" id="966.BTA35_0201485"/>
<comment type="cofactor">
    <cofactor evidence="11">
        <name>[4Fe-4S] cluster</name>
        <dbReference type="ChEBI" id="CHEBI:49883"/>
    </cofactor>
    <text evidence="11">Binds 1 [4Fe-4S] cluster.</text>
</comment>
<dbReference type="SUPFAM" id="SSF52540">
    <property type="entry name" value="P-loop containing nucleoside triphosphate hydrolases"/>
    <property type="match status" value="1"/>
</dbReference>
<comment type="catalytic activity">
    <reaction evidence="11">
        <text>ATP + H2O = ADP + phosphate + H(+)</text>
        <dbReference type="Rhea" id="RHEA:13065"/>
        <dbReference type="ChEBI" id="CHEBI:15377"/>
        <dbReference type="ChEBI" id="CHEBI:15378"/>
        <dbReference type="ChEBI" id="CHEBI:30616"/>
        <dbReference type="ChEBI" id="CHEBI:43474"/>
        <dbReference type="ChEBI" id="CHEBI:456216"/>
        <dbReference type="EC" id="5.6.2.3"/>
    </reaction>
</comment>
<dbReference type="AlphaFoldDB" id="A0A1T1HER8"/>
<name>A0A1T1HER8_OCELI</name>
<dbReference type="GO" id="GO:0046872">
    <property type="term" value="F:metal ion binding"/>
    <property type="evidence" value="ECO:0007669"/>
    <property type="project" value="UniProtKB-KW"/>
</dbReference>
<comment type="caution">
    <text evidence="13">The sequence shown here is derived from an EMBL/GenBank/DDBJ whole genome shotgun (WGS) entry which is preliminary data.</text>
</comment>
<dbReference type="InterPro" id="IPR014013">
    <property type="entry name" value="Helic_SF1/SF2_ATP-bd_DinG/Rad3"/>
</dbReference>
<dbReference type="PROSITE" id="PS51193">
    <property type="entry name" value="HELICASE_ATP_BIND_2"/>
    <property type="match status" value="1"/>
</dbReference>
<dbReference type="GO" id="GO:0016887">
    <property type="term" value="F:ATP hydrolysis activity"/>
    <property type="evidence" value="ECO:0007669"/>
    <property type="project" value="RHEA"/>
</dbReference>
<keyword evidence="1 11" id="KW-0004">4Fe-4S</keyword>
<evidence type="ECO:0000256" key="3">
    <source>
        <dbReference type="ARBA" id="ARBA00022741"/>
    </source>
</evidence>
<evidence type="ECO:0000256" key="4">
    <source>
        <dbReference type="ARBA" id="ARBA00022801"/>
    </source>
</evidence>
<dbReference type="EMBL" id="MTSD02000001">
    <property type="protein sequence ID" value="OOV88230.1"/>
    <property type="molecule type" value="Genomic_DNA"/>
</dbReference>
<proteinExistence type="inferred from homology"/>
<keyword evidence="8 11" id="KW-0411">Iron-sulfur</keyword>
<evidence type="ECO:0000256" key="7">
    <source>
        <dbReference type="ARBA" id="ARBA00023004"/>
    </source>
</evidence>
<feature type="binding site" evidence="11">
    <location>
        <position position="207"/>
    </location>
    <ligand>
        <name>[4Fe-4S] cluster</name>
        <dbReference type="ChEBI" id="CHEBI:49883"/>
    </ligand>
</feature>
<accession>A0A1T1HER8</accession>
<keyword evidence="7 11" id="KW-0408">Iron</keyword>
<evidence type="ECO:0000313" key="13">
    <source>
        <dbReference type="EMBL" id="OOV88230.1"/>
    </source>
</evidence>
<dbReference type="SMART" id="SM00491">
    <property type="entry name" value="HELICc2"/>
    <property type="match status" value="1"/>
</dbReference>
<dbReference type="GO" id="GO:0006281">
    <property type="term" value="P:DNA repair"/>
    <property type="evidence" value="ECO:0007669"/>
    <property type="project" value="TreeGrafter"/>
</dbReference>
<keyword evidence="3 11" id="KW-0547">Nucleotide-binding</keyword>
<organism evidence="13 14">
    <name type="scientific">Oceanospirillum linum</name>
    <dbReference type="NCBI Taxonomy" id="966"/>
    <lineage>
        <taxon>Bacteria</taxon>
        <taxon>Pseudomonadati</taxon>
        <taxon>Pseudomonadota</taxon>
        <taxon>Gammaproteobacteria</taxon>
        <taxon>Oceanospirillales</taxon>
        <taxon>Oceanospirillaceae</taxon>
        <taxon>Oceanospirillum</taxon>
    </lineage>
</organism>
<feature type="binding site" evidence="11">
    <location>
        <position position="212"/>
    </location>
    <ligand>
        <name>[4Fe-4S] cluster</name>
        <dbReference type="ChEBI" id="CHEBI:49883"/>
    </ligand>
</feature>